<dbReference type="Gene3D" id="1.20.1250.20">
    <property type="entry name" value="MFS general substrate transporter like domains"/>
    <property type="match status" value="2"/>
</dbReference>
<feature type="domain" description="Major facilitator superfamily (MFS) profile" evidence="4">
    <location>
        <begin position="9"/>
        <end position="451"/>
    </location>
</feature>
<feature type="transmembrane region" description="Helical" evidence="3">
    <location>
        <begin position="396"/>
        <end position="419"/>
    </location>
</feature>
<feature type="transmembrane region" description="Helical" evidence="3">
    <location>
        <begin position="305"/>
        <end position="323"/>
    </location>
</feature>
<keyword evidence="3" id="KW-1133">Transmembrane helix</keyword>
<feature type="transmembrane region" description="Helical" evidence="3">
    <location>
        <begin position="169"/>
        <end position="188"/>
    </location>
</feature>
<feature type="transmembrane region" description="Helical" evidence="3">
    <location>
        <begin position="335"/>
        <end position="355"/>
    </location>
</feature>
<dbReference type="GO" id="GO:0008028">
    <property type="term" value="F:monocarboxylic acid transmembrane transporter activity"/>
    <property type="evidence" value="ECO:0007669"/>
    <property type="project" value="TreeGrafter"/>
</dbReference>
<keyword evidence="3" id="KW-0812">Transmembrane</keyword>
<dbReference type="PANTHER" id="PTHR11360:SF172">
    <property type="entry name" value="MAJOR FACILITATOR SUPERFAMILY (MFS) PROFILE DOMAIN-CONTAINING PROTEIN"/>
    <property type="match status" value="1"/>
</dbReference>
<protein>
    <recommendedName>
        <fullName evidence="4">Major facilitator superfamily (MFS) profile domain-containing protein</fullName>
    </recommendedName>
</protein>
<reference evidence="5" key="1">
    <citation type="submission" date="2022-11" db="UniProtKB">
        <authorList>
            <consortium name="EnsemblMetazoa"/>
        </authorList>
    </citation>
    <scope>IDENTIFICATION</scope>
</reference>
<feature type="compositionally biased region" description="Acidic residues" evidence="2">
    <location>
        <begin position="192"/>
        <end position="202"/>
    </location>
</feature>
<sequence length="470" mass="51373">MLRLRVWWWRWVIAVSAFLQQIATYGMLYNYSILFVSLQKEFDSGAVLAGWPGSLASSLANLMSPLTALLMMRMKAVKLVILGHVIICVGYLLTSIVPALGYAVFTFGVMGGVGVNFVTHAVTGLVLEWFPKDNFSRANGISVTGTSTGMLAYSFLLSTCITQFGWRRALRYISVGTLALGIMASFFLTDPPTEDEGNNEGGDEGKPGVDERKQITLETVETLDPDHPTERTLVGEDLGDEEERCETHEDRIHTPSCEVKGSSSCFVDWEVYHMITHIDPWAWTIGACLAMASFMDGHGLSSDRIAVVIMFFAIGEIGGKVLFTVVGDHLPCQRLYFLVASVFLGTIALGVMTVVQTFQQMMALSIFSGFLRSLIYGHSNAVVADIFFKTYSSNGVAILALFPYGIGSLIGAPLSGGLYDITGNYILSLVVIAAIFFCAAFAFLTIEFHRRLASRDCCCFSSGKNRPALL</sequence>
<proteinExistence type="predicted"/>
<dbReference type="InterPro" id="IPR050327">
    <property type="entry name" value="Proton-linked_MCT"/>
</dbReference>
<evidence type="ECO:0000313" key="6">
    <source>
        <dbReference type="Proteomes" id="UP000887568"/>
    </source>
</evidence>
<dbReference type="PANTHER" id="PTHR11360">
    <property type="entry name" value="MONOCARBOXYLATE TRANSPORTER"/>
    <property type="match status" value="1"/>
</dbReference>
<feature type="transmembrane region" description="Helical" evidence="3">
    <location>
        <begin position="48"/>
        <end position="72"/>
    </location>
</feature>
<feature type="transmembrane region" description="Helical" evidence="3">
    <location>
        <begin position="425"/>
        <end position="446"/>
    </location>
</feature>
<dbReference type="Pfam" id="PF07690">
    <property type="entry name" value="MFS_1"/>
    <property type="match status" value="2"/>
</dbReference>
<dbReference type="OrthoDB" id="6499973at2759"/>
<feature type="transmembrane region" description="Helical" evidence="3">
    <location>
        <begin position="79"/>
        <end position="105"/>
    </location>
</feature>
<feature type="transmembrane region" description="Helical" evidence="3">
    <location>
        <begin position="361"/>
        <end position="384"/>
    </location>
</feature>
<dbReference type="InterPro" id="IPR011701">
    <property type="entry name" value="MFS"/>
</dbReference>
<dbReference type="InterPro" id="IPR036259">
    <property type="entry name" value="MFS_trans_sf"/>
</dbReference>
<feature type="transmembrane region" description="Helical" evidence="3">
    <location>
        <begin position="7"/>
        <end position="28"/>
    </location>
</feature>
<evidence type="ECO:0000259" key="4">
    <source>
        <dbReference type="PROSITE" id="PS50850"/>
    </source>
</evidence>
<evidence type="ECO:0000256" key="1">
    <source>
        <dbReference type="ARBA" id="ARBA00004141"/>
    </source>
</evidence>
<keyword evidence="3" id="KW-0472">Membrane</keyword>
<feature type="region of interest" description="Disordered" evidence="2">
    <location>
        <begin position="191"/>
        <end position="211"/>
    </location>
</feature>
<dbReference type="EnsemblMetazoa" id="XM_038218963.1">
    <property type="protein sequence ID" value="XP_038074891.1"/>
    <property type="gene ID" value="LOC119742792"/>
</dbReference>
<dbReference type="RefSeq" id="XP_038074891.1">
    <property type="nucleotide sequence ID" value="XM_038218963.1"/>
</dbReference>
<dbReference type="PROSITE" id="PS50850">
    <property type="entry name" value="MFS"/>
    <property type="match status" value="1"/>
</dbReference>
<dbReference type="Proteomes" id="UP000887568">
    <property type="component" value="Unplaced"/>
</dbReference>
<dbReference type="AlphaFoldDB" id="A0A914BG61"/>
<evidence type="ECO:0000313" key="5">
    <source>
        <dbReference type="EnsemblMetazoa" id="XP_038074891.1"/>
    </source>
</evidence>
<name>A0A914BG61_PATMI</name>
<accession>A0A914BG61</accession>
<dbReference type="GO" id="GO:0016020">
    <property type="term" value="C:membrane"/>
    <property type="evidence" value="ECO:0007669"/>
    <property type="project" value="UniProtKB-SubCell"/>
</dbReference>
<evidence type="ECO:0000256" key="3">
    <source>
        <dbReference type="SAM" id="Phobius"/>
    </source>
</evidence>
<dbReference type="InterPro" id="IPR020846">
    <property type="entry name" value="MFS_dom"/>
</dbReference>
<dbReference type="GeneID" id="119742792"/>
<dbReference type="OMA" id="FLEYFIC"/>
<organism evidence="5 6">
    <name type="scientific">Patiria miniata</name>
    <name type="common">Bat star</name>
    <name type="synonym">Asterina miniata</name>
    <dbReference type="NCBI Taxonomy" id="46514"/>
    <lineage>
        <taxon>Eukaryota</taxon>
        <taxon>Metazoa</taxon>
        <taxon>Echinodermata</taxon>
        <taxon>Eleutherozoa</taxon>
        <taxon>Asterozoa</taxon>
        <taxon>Asteroidea</taxon>
        <taxon>Valvatacea</taxon>
        <taxon>Valvatida</taxon>
        <taxon>Asterinidae</taxon>
        <taxon>Patiria</taxon>
    </lineage>
</organism>
<dbReference type="SUPFAM" id="SSF103473">
    <property type="entry name" value="MFS general substrate transporter"/>
    <property type="match status" value="1"/>
</dbReference>
<comment type="subcellular location">
    <subcellularLocation>
        <location evidence="1">Membrane</location>
        <topology evidence="1">Multi-pass membrane protein</topology>
    </subcellularLocation>
</comment>
<keyword evidence="6" id="KW-1185">Reference proteome</keyword>
<evidence type="ECO:0000256" key="2">
    <source>
        <dbReference type="SAM" id="MobiDB-lite"/>
    </source>
</evidence>